<dbReference type="EMBL" id="AEDD01000008">
    <property type="protein sequence ID" value="EFM10002.1"/>
    <property type="molecule type" value="Genomic_DNA"/>
</dbReference>
<dbReference type="eggNOG" id="ENOG5033AKY">
    <property type="taxonomic scope" value="Bacteria"/>
</dbReference>
<gene>
    <name evidence="2" type="ORF">PaecuDRAFT_2961</name>
</gene>
<dbReference type="OrthoDB" id="2679911at2"/>
<feature type="region of interest" description="Disordered" evidence="1">
    <location>
        <begin position="1"/>
        <end position="34"/>
    </location>
</feature>
<dbReference type="Proteomes" id="UP000005387">
    <property type="component" value="Unassembled WGS sequence"/>
</dbReference>
<proteinExistence type="predicted"/>
<evidence type="ECO:0000313" key="2">
    <source>
        <dbReference type="EMBL" id="EFM10002.1"/>
    </source>
</evidence>
<sequence length="97" mass="11380">MAKRPKNNNGSNRGHAQSYQQGHELPKDKPTTLKDLLGGDVLEKLKQQQDQLKAAEEQRKEAERIREEEARKAEQKRLDNDFEYLLGNSKLDWRKHK</sequence>
<accession>E0IBC2</accession>
<organism evidence="2 3">
    <name type="scientific">Paenibacillus curdlanolyticus YK9</name>
    <dbReference type="NCBI Taxonomy" id="717606"/>
    <lineage>
        <taxon>Bacteria</taxon>
        <taxon>Bacillati</taxon>
        <taxon>Bacillota</taxon>
        <taxon>Bacilli</taxon>
        <taxon>Bacillales</taxon>
        <taxon>Paenibacillaceae</taxon>
        <taxon>Paenibacillus</taxon>
    </lineage>
</organism>
<reference evidence="2 3" key="1">
    <citation type="submission" date="2010-07" db="EMBL/GenBank/DDBJ databases">
        <title>The draft genome of Paenibacillus curdlanolyticus YK9.</title>
        <authorList>
            <consortium name="US DOE Joint Genome Institute (JGI-PGF)"/>
            <person name="Lucas S."/>
            <person name="Copeland A."/>
            <person name="Lapidus A."/>
            <person name="Cheng J.-F."/>
            <person name="Bruce D."/>
            <person name="Goodwin L."/>
            <person name="Pitluck S."/>
            <person name="Land M.L."/>
            <person name="Hauser L."/>
            <person name="Chang Y.-J."/>
            <person name="Jeffries C."/>
            <person name="Anderson I.J."/>
            <person name="Johnson E."/>
            <person name="Loganathan U."/>
            <person name="Mulhopadhyay B."/>
            <person name="Kyrpides N."/>
            <person name="Woyke T.J."/>
        </authorList>
    </citation>
    <scope>NUCLEOTIDE SEQUENCE [LARGE SCALE GENOMIC DNA]</scope>
    <source>
        <strain evidence="2 3">YK9</strain>
    </source>
</reference>
<dbReference type="Pfam" id="PF13025">
    <property type="entry name" value="DUF3886"/>
    <property type="match status" value="1"/>
</dbReference>
<feature type="compositionally biased region" description="Polar residues" evidence="1">
    <location>
        <begin position="7"/>
        <end position="21"/>
    </location>
</feature>
<evidence type="ECO:0000256" key="1">
    <source>
        <dbReference type="SAM" id="MobiDB-lite"/>
    </source>
</evidence>
<protein>
    <recommendedName>
        <fullName evidence="4">DUF3886 domain-containing protein</fullName>
    </recommendedName>
</protein>
<keyword evidence="3" id="KW-1185">Reference proteome</keyword>
<evidence type="ECO:0000313" key="3">
    <source>
        <dbReference type="Proteomes" id="UP000005387"/>
    </source>
</evidence>
<evidence type="ECO:0008006" key="4">
    <source>
        <dbReference type="Google" id="ProtNLM"/>
    </source>
</evidence>
<dbReference type="STRING" id="717606.PaecuDRAFT_2961"/>
<dbReference type="AlphaFoldDB" id="E0IBC2"/>
<name>E0IBC2_9BACL</name>
<dbReference type="InterPro" id="IPR024980">
    <property type="entry name" value="DUF3886"/>
</dbReference>
<feature type="region of interest" description="Disordered" evidence="1">
    <location>
        <begin position="48"/>
        <end position="74"/>
    </location>
</feature>
<dbReference type="RefSeq" id="WP_006038949.1">
    <property type="nucleotide sequence ID" value="NZ_AEDD01000008.1"/>
</dbReference>